<dbReference type="Pfam" id="PF04151">
    <property type="entry name" value="PPC"/>
    <property type="match status" value="1"/>
</dbReference>
<evidence type="ECO:0000313" key="2">
    <source>
        <dbReference type="EMBL" id="VAX36982.1"/>
    </source>
</evidence>
<organism evidence="2">
    <name type="scientific">hydrothermal vent metagenome</name>
    <dbReference type="NCBI Taxonomy" id="652676"/>
    <lineage>
        <taxon>unclassified sequences</taxon>
        <taxon>metagenomes</taxon>
        <taxon>ecological metagenomes</taxon>
    </lineage>
</organism>
<dbReference type="SUPFAM" id="SSF89260">
    <property type="entry name" value="Collagen-binding domain"/>
    <property type="match status" value="1"/>
</dbReference>
<evidence type="ECO:0000259" key="1">
    <source>
        <dbReference type="Pfam" id="PF04151"/>
    </source>
</evidence>
<reference evidence="2" key="1">
    <citation type="submission" date="2018-06" db="EMBL/GenBank/DDBJ databases">
        <authorList>
            <person name="Zhirakovskaya E."/>
        </authorList>
    </citation>
    <scope>NUCLEOTIDE SEQUENCE</scope>
</reference>
<feature type="domain" description="Peptidase C-terminal archaeal/bacterial" evidence="1">
    <location>
        <begin position="337"/>
        <end position="405"/>
    </location>
</feature>
<accession>A0A3B1D8D7</accession>
<dbReference type="InterPro" id="IPR007280">
    <property type="entry name" value="Peptidase_C_arc/bac"/>
</dbReference>
<dbReference type="Gene3D" id="2.60.120.380">
    <property type="match status" value="2"/>
</dbReference>
<name>A0A3B1D8D7_9ZZZZ</name>
<dbReference type="AlphaFoldDB" id="A0A3B1D8D7"/>
<gene>
    <name evidence="2" type="ORF">MNBD_PLANCTO02-706</name>
</gene>
<dbReference type="EMBL" id="UOGL01000091">
    <property type="protein sequence ID" value="VAX36982.1"/>
    <property type="molecule type" value="Genomic_DNA"/>
</dbReference>
<protein>
    <recommendedName>
        <fullName evidence="1">Peptidase C-terminal archaeal/bacterial domain-containing protein</fullName>
    </recommendedName>
</protein>
<sequence length="820" mass="90628">MNRLLLMVVILLISPLGDLSKSLQAASPALRYIAPRGAQQGTEVKVTFSGRWLNDAQEVYFYQPGITLLKFEKAKSSKVCIAYLKIAKNCKVGEHTLAIRTKSGVSDFRSFWVGRFAEVAEKEPNTEFVKPQEISKNITVTGVIQREDVDYFVIDAKKGERISAEVEGIRLGELLFDPYLAILDSKRFELATSDDFSLLRQDAALSIIAPADGKYIIELRESAYGGNGRCKYRLHVGTFPRPSGIYPAGGKVGSEVTVSFVGDASGVISQKVKLPVKRDNHYSIFAKDKGGIAPSANPFRVSLYDNVLEAEPNNDQSNATKGNISEAYNGIIQAEGDVDYFKFTTKKGAVLDFECYARRLRSPLDPVMALYNKQGKRVAYNDDSRGPDSYFQYKIPADGEYFLMVKDHLDRGGKDFVYRVEVHSPEPSLSLLIPRNSRYGQERQTIVVPRGNRFATVMEVTRQNVKGEINLTATNLPPGVSIQTETMPAGMTTMPVLFEAKKEAPMGGKLFAENHFKAKLKNKKTELQAGFHHRTMYVRGGNGGGQSFIDGVVHQIPITVVEESPFTIEIVQPKAPLVQNGTMTLKVVVHRKKGFDAPVQVLFPFRSPGVSATSSIKIPKGKSEGYYPINANGNARVGKWKVFAIGGAENKGVVWVSSQLATLEVTKPFITVALSRTACEQGKEAEIICKIKQLVPFKGTATIKLIGFPNKVTTTDIKVTKDQKEAVFKVKTDAKSPVGRHKSIYCQILVPVNGGESIHRAGRVELRIDKPRPPKKKKVTTQKTKPSKVVKKNVVIKPTIKRLTRLEKLRLEAKKKASGQ</sequence>
<proteinExistence type="predicted"/>